<evidence type="ECO:0000313" key="5">
    <source>
        <dbReference type="Proteomes" id="UP000095651"/>
    </source>
</evidence>
<protein>
    <submittedName>
        <fullName evidence="2">Uncharacterized protein</fullName>
    </submittedName>
</protein>
<accession>A0A174A2U7</accession>
<dbReference type="Proteomes" id="UP000261023">
    <property type="component" value="Unassembled WGS sequence"/>
</dbReference>
<dbReference type="EMBL" id="QTJW01000012">
    <property type="protein sequence ID" value="RGD69165.1"/>
    <property type="molecule type" value="Genomic_DNA"/>
</dbReference>
<evidence type="ECO:0000313" key="3">
    <source>
        <dbReference type="EMBL" id="RGD69165.1"/>
    </source>
</evidence>
<feature type="transmembrane region" description="Helical" evidence="1">
    <location>
        <begin position="5"/>
        <end position="22"/>
    </location>
</feature>
<gene>
    <name evidence="3" type="ORF">DWX31_18455</name>
    <name evidence="4" type="ORF">DXC39_25555</name>
    <name evidence="2" type="ORF">ERS852407_01196</name>
</gene>
<feature type="transmembrane region" description="Helical" evidence="1">
    <location>
        <begin position="42"/>
        <end position="59"/>
    </location>
</feature>
<dbReference type="EMBL" id="CYZE01000002">
    <property type="protein sequence ID" value="CUN82627.1"/>
    <property type="molecule type" value="Genomic_DNA"/>
</dbReference>
<dbReference type="Proteomes" id="UP000261257">
    <property type="component" value="Unassembled WGS sequence"/>
</dbReference>
<dbReference type="AlphaFoldDB" id="A0A174A2U7"/>
<reference evidence="2 5" key="1">
    <citation type="submission" date="2015-09" db="EMBL/GenBank/DDBJ databases">
        <authorList>
            <consortium name="Pathogen Informatics"/>
        </authorList>
    </citation>
    <scope>NUCLEOTIDE SEQUENCE [LARGE SCALE GENOMIC DNA]</scope>
    <source>
        <strain evidence="2 5">2789STDY5608850</strain>
    </source>
</reference>
<evidence type="ECO:0000313" key="4">
    <source>
        <dbReference type="EMBL" id="RGL97521.1"/>
    </source>
</evidence>
<evidence type="ECO:0000313" key="6">
    <source>
        <dbReference type="Proteomes" id="UP000261023"/>
    </source>
</evidence>
<reference evidence="6 7" key="2">
    <citation type="submission" date="2018-08" db="EMBL/GenBank/DDBJ databases">
        <title>A genome reference for cultivated species of the human gut microbiota.</title>
        <authorList>
            <person name="Zou Y."/>
            <person name="Xue W."/>
            <person name="Luo G."/>
        </authorList>
    </citation>
    <scope>NUCLEOTIDE SEQUENCE [LARGE SCALE GENOMIC DNA]</scope>
    <source>
        <strain evidence="3 6">AF19-13AC</strain>
        <strain evidence="4 7">TF05-11AC</strain>
    </source>
</reference>
<organism evidence="2 5">
    <name type="scientific">Hungatella hathewayi</name>
    <dbReference type="NCBI Taxonomy" id="154046"/>
    <lineage>
        <taxon>Bacteria</taxon>
        <taxon>Bacillati</taxon>
        <taxon>Bacillota</taxon>
        <taxon>Clostridia</taxon>
        <taxon>Lachnospirales</taxon>
        <taxon>Lachnospiraceae</taxon>
        <taxon>Hungatella</taxon>
    </lineage>
</organism>
<keyword evidence="1" id="KW-0812">Transmembrane</keyword>
<evidence type="ECO:0000313" key="7">
    <source>
        <dbReference type="Proteomes" id="UP000261257"/>
    </source>
</evidence>
<evidence type="ECO:0000256" key="1">
    <source>
        <dbReference type="SAM" id="Phobius"/>
    </source>
</evidence>
<proteinExistence type="predicted"/>
<dbReference type="Proteomes" id="UP000095651">
    <property type="component" value="Unassembled WGS sequence"/>
</dbReference>
<name>A0A174A2U7_9FIRM</name>
<evidence type="ECO:0000313" key="2">
    <source>
        <dbReference type="EMBL" id="CUN82627.1"/>
    </source>
</evidence>
<dbReference type="RefSeq" id="WP_002604774.1">
    <property type="nucleotide sequence ID" value="NZ_CABIXC010000002.1"/>
</dbReference>
<dbReference type="EMBL" id="QSSQ01000037">
    <property type="protein sequence ID" value="RGL97521.1"/>
    <property type="molecule type" value="Genomic_DNA"/>
</dbReference>
<keyword evidence="1" id="KW-1133">Transmembrane helix</keyword>
<sequence>MNKKIIINNLGFIFIFAAMIIGERIKTHASWFNIVKSQFGTYVLIILIAIVVESLIIIFRD</sequence>
<keyword evidence="1" id="KW-0472">Membrane</keyword>